<evidence type="ECO:0000313" key="2">
    <source>
        <dbReference type="EMBL" id="OAE27019.1"/>
    </source>
</evidence>
<gene>
    <name evidence="2" type="ORF">AXG93_1774s1290</name>
</gene>
<protein>
    <submittedName>
        <fullName evidence="2">Uncharacterized protein</fullName>
    </submittedName>
</protein>
<feature type="compositionally biased region" description="Basic and acidic residues" evidence="1">
    <location>
        <begin position="61"/>
        <end position="74"/>
    </location>
</feature>
<evidence type="ECO:0000313" key="3">
    <source>
        <dbReference type="Proteomes" id="UP000077202"/>
    </source>
</evidence>
<reference evidence="2" key="1">
    <citation type="submission" date="2016-03" db="EMBL/GenBank/DDBJ databases">
        <title>Mechanisms controlling the formation of the plant cell surface in tip-growing cells are functionally conserved among land plants.</title>
        <authorList>
            <person name="Honkanen S."/>
            <person name="Jones V.A."/>
            <person name="Morieri G."/>
            <person name="Champion C."/>
            <person name="Hetherington A.J."/>
            <person name="Kelly S."/>
            <person name="Saint-Marcoux D."/>
            <person name="Proust H."/>
            <person name="Prescott H."/>
            <person name="Dolan L."/>
        </authorList>
    </citation>
    <scope>NUCLEOTIDE SEQUENCE [LARGE SCALE GENOMIC DNA]</scope>
    <source>
        <tissue evidence="2">Whole gametophyte</tissue>
    </source>
</reference>
<dbReference type="Proteomes" id="UP000077202">
    <property type="component" value="Unassembled WGS sequence"/>
</dbReference>
<sequence length="165" mass="18601">MHKNKEQESGFASGRLVHSVQKTLVVYVRRCQKHIMHMDEMQQQHVRFVNVLEPIQNSLTNRERKGGRQGKGREGASGNRGRDVVISPQIAACWLAYGTCFHEEGTRAAWVDLELGVDGDGDGTDFLSVVSRLDPKISRTNFSGREIFALKRFGLFANARDEIDK</sequence>
<dbReference type="AlphaFoldDB" id="A0A176W1W4"/>
<dbReference type="EMBL" id="LVLJ01002001">
    <property type="protein sequence ID" value="OAE27019.1"/>
    <property type="molecule type" value="Genomic_DNA"/>
</dbReference>
<evidence type="ECO:0000256" key="1">
    <source>
        <dbReference type="SAM" id="MobiDB-lite"/>
    </source>
</evidence>
<feature type="region of interest" description="Disordered" evidence="1">
    <location>
        <begin position="59"/>
        <end position="81"/>
    </location>
</feature>
<proteinExistence type="predicted"/>
<accession>A0A176W1W4</accession>
<organism evidence="2 3">
    <name type="scientific">Marchantia polymorpha subsp. ruderalis</name>
    <dbReference type="NCBI Taxonomy" id="1480154"/>
    <lineage>
        <taxon>Eukaryota</taxon>
        <taxon>Viridiplantae</taxon>
        <taxon>Streptophyta</taxon>
        <taxon>Embryophyta</taxon>
        <taxon>Marchantiophyta</taxon>
        <taxon>Marchantiopsida</taxon>
        <taxon>Marchantiidae</taxon>
        <taxon>Marchantiales</taxon>
        <taxon>Marchantiaceae</taxon>
        <taxon>Marchantia</taxon>
    </lineage>
</organism>
<name>A0A176W1W4_MARPO</name>
<keyword evidence="3" id="KW-1185">Reference proteome</keyword>
<comment type="caution">
    <text evidence="2">The sequence shown here is derived from an EMBL/GenBank/DDBJ whole genome shotgun (WGS) entry which is preliminary data.</text>
</comment>